<keyword evidence="1" id="KW-0240">DNA-directed RNA polymerase</keyword>
<name>A0ABD3NJL0_9STRA</name>
<dbReference type="InterPro" id="IPR036603">
    <property type="entry name" value="RBP11-like"/>
</dbReference>
<organism evidence="6 7">
    <name type="scientific">Cyclotella cryptica</name>
    <dbReference type="NCBI Taxonomy" id="29204"/>
    <lineage>
        <taxon>Eukaryota</taxon>
        <taxon>Sar</taxon>
        <taxon>Stramenopiles</taxon>
        <taxon>Ochrophyta</taxon>
        <taxon>Bacillariophyta</taxon>
        <taxon>Coscinodiscophyceae</taxon>
        <taxon>Thalassiosirophycidae</taxon>
        <taxon>Stephanodiscales</taxon>
        <taxon>Stephanodiscaceae</taxon>
        <taxon>Cyclotella</taxon>
    </lineage>
</organism>
<dbReference type="PROSITE" id="PS01154">
    <property type="entry name" value="RNA_POL_L_13KD"/>
    <property type="match status" value="1"/>
</dbReference>
<accession>A0ABD3NJL0</accession>
<feature type="compositionally biased region" description="Basic and acidic residues" evidence="4">
    <location>
        <begin position="163"/>
        <end position="173"/>
    </location>
</feature>
<dbReference type="InterPro" id="IPR033898">
    <property type="entry name" value="RNAP_AC19"/>
</dbReference>
<dbReference type="PANTHER" id="PTHR13946">
    <property type="entry name" value="DNA-DIRECTED RNA POLYMERASE I,II,III"/>
    <property type="match status" value="1"/>
</dbReference>
<keyword evidence="7" id="KW-1185">Reference proteome</keyword>
<dbReference type="Gene3D" id="3.30.1360.10">
    <property type="entry name" value="RNA polymerase, RBP11-like subunit"/>
    <property type="match status" value="1"/>
</dbReference>
<dbReference type="InterPro" id="IPR008193">
    <property type="entry name" value="RNA_pol_Rpb11_13-16kDa_CS"/>
</dbReference>
<evidence type="ECO:0000313" key="7">
    <source>
        <dbReference type="Proteomes" id="UP001516023"/>
    </source>
</evidence>
<gene>
    <name evidence="6" type="ORF">HJC23_008221</name>
</gene>
<dbReference type="CDD" id="cd07029">
    <property type="entry name" value="RNAP_I_III_AC19"/>
    <property type="match status" value="1"/>
</dbReference>
<dbReference type="GO" id="GO:0000428">
    <property type="term" value="C:DNA-directed RNA polymerase complex"/>
    <property type="evidence" value="ECO:0007669"/>
    <property type="project" value="UniProtKB-KW"/>
</dbReference>
<dbReference type="SUPFAM" id="SSF55257">
    <property type="entry name" value="RBP11-like subunits of RNA polymerase"/>
    <property type="match status" value="1"/>
</dbReference>
<evidence type="ECO:0000256" key="2">
    <source>
        <dbReference type="ARBA" id="ARBA00023163"/>
    </source>
</evidence>
<evidence type="ECO:0000256" key="1">
    <source>
        <dbReference type="ARBA" id="ARBA00022478"/>
    </source>
</evidence>
<dbReference type="InterPro" id="IPR009025">
    <property type="entry name" value="RBP11-like_dimer"/>
</dbReference>
<comment type="similarity">
    <text evidence="3">Belongs to the archaeal Rpo11/eukaryotic RPB11/RPC19 RNA polymerase subunit family.</text>
</comment>
<feature type="compositionally biased region" description="Acidic residues" evidence="4">
    <location>
        <begin position="96"/>
        <end position="107"/>
    </location>
</feature>
<sequence>MRNECQRSKNQTSRNPFELRGTGPPTSRTFVLGDEDHTLGNALRHVLIQDPRVNFAGYCVPHPSEPVVHLRVQTNATATSGGVSGRKNHGRSGRNEEDDDDSDEEEIVGGLTEEGSTSFTAIDALKDACRTLSQQCEYVLEQLEVAMPEVRVDRERLKRLEEDMFLEKEKPGEMDEEEGEEELMEDMEE</sequence>
<dbReference type="PANTHER" id="PTHR13946:SF28">
    <property type="entry name" value="DNA-DIRECTED RNA POLYMERASES I AND III SUBUNIT RPAC2"/>
    <property type="match status" value="1"/>
</dbReference>
<feature type="region of interest" description="Disordered" evidence="4">
    <location>
        <begin position="75"/>
        <end position="115"/>
    </location>
</feature>
<evidence type="ECO:0000259" key="5">
    <source>
        <dbReference type="Pfam" id="PF13656"/>
    </source>
</evidence>
<evidence type="ECO:0000256" key="3">
    <source>
        <dbReference type="ARBA" id="ARBA00025751"/>
    </source>
</evidence>
<keyword evidence="2" id="KW-0804">Transcription</keyword>
<feature type="region of interest" description="Disordered" evidence="4">
    <location>
        <begin position="1"/>
        <end position="28"/>
    </location>
</feature>
<feature type="compositionally biased region" description="Acidic residues" evidence="4">
    <location>
        <begin position="174"/>
        <end position="189"/>
    </location>
</feature>
<dbReference type="Proteomes" id="UP001516023">
    <property type="component" value="Unassembled WGS sequence"/>
</dbReference>
<feature type="domain" description="DNA-directed RNA polymerase RBP11-like dimerisation" evidence="5">
    <location>
        <begin position="29"/>
        <end position="77"/>
    </location>
</feature>
<evidence type="ECO:0000256" key="4">
    <source>
        <dbReference type="SAM" id="MobiDB-lite"/>
    </source>
</evidence>
<protein>
    <recommendedName>
        <fullName evidence="5">DNA-directed RNA polymerase RBP11-like dimerisation domain-containing protein</fullName>
    </recommendedName>
</protein>
<reference evidence="6 7" key="1">
    <citation type="journal article" date="2020" name="G3 (Bethesda)">
        <title>Improved Reference Genome for Cyclotella cryptica CCMP332, a Model for Cell Wall Morphogenesis, Salinity Adaptation, and Lipid Production in Diatoms (Bacillariophyta).</title>
        <authorList>
            <person name="Roberts W.R."/>
            <person name="Downey K.M."/>
            <person name="Ruck E.C."/>
            <person name="Traller J.C."/>
            <person name="Alverson A.J."/>
        </authorList>
    </citation>
    <scope>NUCLEOTIDE SEQUENCE [LARGE SCALE GENOMIC DNA]</scope>
    <source>
        <strain evidence="6 7">CCMP332</strain>
    </source>
</reference>
<proteinExistence type="inferred from homology"/>
<dbReference type="Pfam" id="PF13656">
    <property type="entry name" value="RNA_pol_L_2"/>
    <property type="match status" value="1"/>
</dbReference>
<dbReference type="AlphaFoldDB" id="A0ABD3NJL0"/>
<dbReference type="EMBL" id="JABMIG020000506">
    <property type="protein sequence ID" value="KAL3776184.1"/>
    <property type="molecule type" value="Genomic_DNA"/>
</dbReference>
<evidence type="ECO:0000313" key="6">
    <source>
        <dbReference type="EMBL" id="KAL3776184.1"/>
    </source>
</evidence>
<feature type="region of interest" description="Disordered" evidence="4">
    <location>
        <begin position="163"/>
        <end position="189"/>
    </location>
</feature>
<comment type="caution">
    <text evidence="6">The sequence shown here is derived from an EMBL/GenBank/DDBJ whole genome shotgun (WGS) entry which is preliminary data.</text>
</comment>